<dbReference type="Proteomes" id="UP001603978">
    <property type="component" value="Unassembled WGS sequence"/>
</dbReference>
<dbReference type="EMBL" id="JBICRM010000023">
    <property type="protein sequence ID" value="MFG1707742.1"/>
    <property type="molecule type" value="Genomic_DNA"/>
</dbReference>
<feature type="signal peptide" evidence="1">
    <location>
        <begin position="1"/>
        <end position="28"/>
    </location>
</feature>
<dbReference type="Gene3D" id="2.120.10.30">
    <property type="entry name" value="TolB, C-terminal domain"/>
    <property type="match status" value="1"/>
</dbReference>
<accession>A0ABW7AK80</accession>
<keyword evidence="1" id="KW-0732">Signal</keyword>
<evidence type="ECO:0008006" key="4">
    <source>
        <dbReference type="Google" id="ProtNLM"/>
    </source>
</evidence>
<sequence length="330" mass="34771">MRQTSATAALLATAVIGGLGLTPTAAHAQAGAPAARAAWIKSCIDKKSDVTYPCGHWQLIMRDGSRVTVRGAANTMIDGDGDEIDDTSTFAISADGRVLAYERAGDHRLVVQRVGGPAKVLPTSFQPRRTENLSLYLSPKGDRVLIDYTDDPARLPAKVVTVATGKITTLPAADTMLGFSGDGDEVLATRYLSDNTMRLSAYRLDGGSIKRTPPQVVANTLTTALSPDGRTVAVFTAGNTDKKTPPRVRLYDLANGELSAGADLPLKAGDAPYLASWDAGGRLTAVVQNAEEGHPAVVRVLTVDPETGGTTQTDKYTISKSRYAFIVAGE</sequence>
<feature type="chain" id="PRO_5045969978" description="WD40-like Beta Propeller Repeat" evidence="1">
    <location>
        <begin position="29"/>
        <end position="330"/>
    </location>
</feature>
<evidence type="ECO:0000313" key="3">
    <source>
        <dbReference type="Proteomes" id="UP001603978"/>
    </source>
</evidence>
<reference evidence="2 3" key="1">
    <citation type="submission" date="2024-10" db="EMBL/GenBank/DDBJ databases">
        <authorList>
            <person name="Topkara A.R."/>
            <person name="Saygin H."/>
        </authorList>
    </citation>
    <scope>NUCLEOTIDE SEQUENCE [LARGE SCALE GENOMIC DNA]</scope>
    <source>
        <strain evidence="2 3">M3C6</strain>
    </source>
</reference>
<protein>
    <recommendedName>
        <fullName evidence="4">WD40-like Beta Propeller Repeat</fullName>
    </recommendedName>
</protein>
<dbReference type="RefSeq" id="WP_393171659.1">
    <property type="nucleotide sequence ID" value="NZ_JBICRM010000023.1"/>
</dbReference>
<keyword evidence="3" id="KW-1185">Reference proteome</keyword>
<proteinExistence type="predicted"/>
<comment type="caution">
    <text evidence="2">The sequence shown here is derived from an EMBL/GenBank/DDBJ whole genome shotgun (WGS) entry which is preliminary data.</text>
</comment>
<dbReference type="InterPro" id="IPR011042">
    <property type="entry name" value="6-blade_b-propeller_TolB-like"/>
</dbReference>
<dbReference type="SUPFAM" id="SSF82171">
    <property type="entry name" value="DPP6 N-terminal domain-like"/>
    <property type="match status" value="1"/>
</dbReference>
<name>A0ABW7AK80_9ACTN</name>
<evidence type="ECO:0000313" key="2">
    <source>
        <dbReference type="EMBL" id="MFG1707742.1"/>
    </source>
</evidence>
<evidence type="ECO:0000256" key="1">
    <source>
        <dbReference type="SAM" id="SignalP"/>
    </source>
</evidence>
<gene>
    <name evidence="2" type="ORF">ACFLIM_31510</name>
</gene>
<organism evidence="2 3">
    <name type="scientific">Nonomuraea marmarensis</name>
    <dbReference type="NCBI Taxonomy" id="3351344"/>
    <lineage>
        <taxon>Bacteria</taxon>
        <taxon>Bacillati</taxon>
        <taxon>Actinomycetota</taxon>
        <taxon>Actinomycetes</taxon>
        <taxon>Streptosporangiales</taxon>
        <taxon>Streptosporangiaceae</taxon>
        <taxon>Nonomuraea</taxon>
    </lineage>
</organism>